<dbReference type="InterPro" id="IPR000008">
    <property type="entry name" value="C2_dom"/>
</dbReference>
<dbReference type="SMART" id="SM00239">
    <property type="entry name" value="C2"/>
    <property type="match status" value="2"/>
</dbReference>
<reference evidence="2 3" key="1">
    <citation type="submission" date="2021-06" db="EMBL/GenBank/DDBJ databases">
        <title>Caerostris extrusa draft genome.</title>
        <authorList>
            <person name="Kono N."/>
            <person name="Arakawa K."/>
        </authorList>
    </citation>
    <scope>NUCLEOTIDE SEQUENCE [LARGE SCALE GENOMIC DNA]</scope>
</reference>
<evidence type="ECO:0000259" key="1">
    <source>
        <dbReference type="PROSITE" id="PS50004"/>
    </source>
</evidence>
<comment type="caution">
    <text evidence="2">The sequence shown here is derived from an EMBL/GenBank/DDBJ whole genome shotgun (WGS) entry which is preliminary data.</text>
</comment>
<dbReference type="InterPro" id="IPR035892">
    <property type="entry name" value="C2_domain_sf"/>
</dbReference>
<dbReference type="CDD" id="cd00276">
    <property type="entry name" value="C2B_Synaptotagmin"/>
    <property type="match status" value="1"/>
</dbReference>
<feature type="domain" description="C2" evidence="1">
    <location>
        <begin position="289"/>
        <end position="436"/>
    </location>
</feature>
<dbReference type="CDD" id="cd00030">
    <property type="entry name" value="C2"/>
    <property type="match status" value="1"/>
</dbReference>
<dbReference type="SUPFAM" id="SSF49562">
    <property type="entry name" value="C2 domain (Calcium/lipid-binding domain, CaLB)"/>
    <property type="match status" value="2"/>
</dbReference>
<dbReference type="PANTHER" id="PTHR10024">
    <property type="entry name" value="SYNAPTOTAGMIN"/>
    <property type="match status" value="1"/>
</dbReference>
<gene>
    <name evidence="2" type="primary">P65-C</name>
    <name evidence="2" type="ORF">CEXT_726871</name>
</gene>
<dbReference type="Pfam" id="PF00168">
    <property type="entry name" value="C2"/>
    <property type="match status" value="2"/>
</dbReference>
<organism evidence="2 3">
    <name type="scientific">Caerostris extrusa</name>
    <name type="common">Bark spider</name>
    <name type="synonym">Caerostris bankana</name>
    <dbReference type="NCBI Taxonomy" id="172846"/>
    <lineage>
        <taxon>Eukaryota</taxon>
        <taxon>Metazoa</taxon>
        <taxon>Ecdysozoa</taxon>
        <taxon>Arthropoda</taxon>
        <taxon>Chelicerata</taxon>
        <taxon>Arachnida</taxon>
        <taxon>Araneae</taxon>
        <taxon>Araneomorphae</taxon>
        <taxon>Entelegynae</taxon>
        <taxon>Araneoidea</taxon>
        <taxon>Araneidae</taxon>
        <taxon>Caerostris</taxon>
    </lineage>
</organism>
<proteinExistence type="predicted"/>
<feature type="domain" description="C2" evidence="1">
    <location>
        <begin position="135"/>
        <end position="279"/>
    </location>
</feature>
<accession>A0AAV4NQG0</accession>
<keyword evidence="3" id="KW-1185">Reference proteome</keyword>
<dbReference type="Gene3D" id="2.60.40.150">
    <property type="entry name" value="C2 domain"/>
    <property type="match status" value="2"/>
</dbReference>
<dbReference type="AlphaFoldDB" id="A0AAV4NQG0"/>
<dbReference type="PROSITE" id="PS50004">
    <property type="entry name" value="C2"/>
    <property type="match status" value="2"/>
</dbReference>
<evidence type="ECO:0000313" key="2">
    <source>
        <dbReference type="EMBL" id="GIX86550.1"/>
    </source>
</evidence>
<dbReference type="EMBL" id="BPLR01003598">
    <property type="protein sequence ID" value="GIX86550.1"/>
    <property type="molecule type" value="Genomic_DNA"/>
</dbReference>
<sequence length="439" mass="49714">MFVLTDIERLALLSGCTGLLGLVILVTACFACPSCWLNKKITQKQRREEENKMHYIRNNFQVSFADKDPPPPYESTSRTSFIDMKSPPDFSKRLVSVNSISSACSDTDSVTGIPLPLISDAEVPTIEVPENPPFDRGNVSITLQYKRIIGEDKKVFTHLRVDLKEAGELPTRSYGGRCNPYCIIGLYDAKGFNKKKRRRSGPIALHEFNSTIAKKSQHPVYNESFFFPMENNNLKKCVLKIEIWDQDKLVNDTILGETNFLLKDVASFLSQDPSKELDLNLKLEDSKINNGQILLGLCYLPTAERMTVAVLKANNLKKANEIHDGADFYVQAMAIYGGKIFEKRKTSRRPSSQFPVFNEMLMFDVPFTKLDHVVLLLAVYSTIPQVSLNSHEVQLRVASKDTCIGKVVIGASSRKHSLNHWNAMRNSPRRQVIQWHELR</sequence>
<name>A0AAV4NQG0_CAEEX</name>
<evidence type="ECO:0000313" key="3">
    <source>
        <dbReference type="Proteomes" id="UP001054945"/>
    </source>
</evidence>
<dbReference type="Proteomes" id="UP001054945">
    <property type="component" value="Unassembled WGS sequence"/>
</dbReference>
<protein>
    <submittedName>
        <fullName evidence="2">Synaptotagmin-C</fullName>
    </submittedName>
</protein>